<organism evidence="1">
    <name type="scientific">Arundo donax</name>
    <name type="common">Giant reed</name>
    <name type="synonym">Donax arundinaceus</name>
    <dbReference type="NCBI Taxonomy" id="35708"/>
    <lineage>
        <taxon>Eukaryota</taxon>
        <taxon>Viridiplantae</taxon>
        <taxon>Streptophyta</taxon>
        <taxon>Embryophyta</taxon>
        <taxon>Tracheophyta</taxon>
        <taxon>Spermatophyta</taxon>
        <taxon>Magnoliopsida</taxon>
        <taxon>Liliopsida</taxon>
        <taxon>Poales</taxon>
        <taxon>Poaceae</taxon>
        <taxon>PACMAD clade</taxon>
        <taxon>Arundinoideae</taxon>
        <taxon>Arundineae</taxon>
        <taxon>Arundo</taxon>
    </lineage>
</organism>
<evidence type="ECO:0000313" key="1">
    <source>
        <dbReference type="EMBL" id="JAD23072.1"/>
    </source>
</evidence>
<proteinExistence type="predicted"/>
<protein>
    <submittedName>
        <fullName evidence="1">Uncharacterized protein</fullName>
    </submittedName>
</protein>
<dbReference type="EMBL" id="GBRH01274823">
    <property type="protein sequence ID" value="JAD23072.1"/>
    <property type="molecule type" value="Transcribed_RNA"/>
</dbReference>
<sequence length="37" mass="4282">MPGISMPLGCRFVQSFCFRLVQAFFLFTGLKYFRIGC</sequence>
<reference evidence="1" key="1">
    <citation type="submission" date="2014-09" db="EMBL/GenBank/DDBJ databases">
        <authorList>
            <person name="Magalhaes I.L.F."/>
            <person name="Oliveira U."/>
            <person name="Santos F.R."/>
            <person name="Vidigal T.H.D.A."/>
            <person name="Brescovit A.D."/>
            <person name="Santos A.J."/>
        </authorList>
    </citation>
    <scope>NUCLEOTIDE SEQUENCE</scope>
    <source>
        <tissue evidence="1">Shoot tissue taken approximately 20 cm above the soil surface</tissue>
    </source>
</reference>
<reference evidence="1" key="2">
    <citation type="journal article" date="2015" name="Data Brief">
        <title>Shoot transcriptome of the giant reed, Arundo donax.</title>
        <authorList>
            <person name="Barrero R.A."/>
            <person name="Guerrero F.D."/>
            <person name="Moolhuijzen P."/>
            <person name="Goolsby J.A."/>
            <person name="Tidwell J."/>
            <person name="Bellgard S.E."/>
            <person name="Bellgard M.I."/>
        </authorList>
    </citation>
    <scope>NUCLEOTIDE SEQUENCE</scope>
    <source>
        <tissue evidence="1">Shoot tissue taken approximately 20 cm above the soil surface</tissue>
    </source>
</reference>
<accession>A0A0A8YKG2</accession>
<name>A0A0A8YKG2_ARUDO</name>
<dbReference type="AlphaFoldDB" id="A0A0A8YKG2"/>